<dbReference type="PANTHER" id="PTHR43122">
    <property type="entry name" value="FERREDOXIN SUBUNIT OF PYRUVATE:FLAVODOXIN OXIDOREDUCTASE-RELATED"/>
    <property type="match status" value="1"/>
</dbReference>
<dbReference type="InterPro" id="IPR017896">
    <property type="entry name" value="4Fe4S_Fe-S-bd"/>
</dbReference>
<comment type="caution">
    <text evidence="8">The sequence shown here is derived from an EMBL/GenBank/DDBJ whole genome shotgun (WGS) entry which is preliminary data.</text>
</comment>
<dbReference type="PROSITE" id="PS51379">
    <property type="entry name" value="4FE4S_FER_2"/>
    <property type="match status" value="3"/>
</dbReference>
<dbReference type="GO" id="GO:0005737">
    <property type="term" value="C:cytoplasm"/>
    <property type="evidence" value="ECO:0007669"/>
    <property type="project" value="UniProtKB-SubCell"/>
</dbReference>
<dbReference type="CDD" id="cd10564">
    <property type="entry name" value="NapF_like"/>
    <property type="match status" value="1"/>
</dbReference>
<comment type="subunit">
    <text evidence="6">Interacts with the cytoplasmic NapA precursor.</text>
</comment>
<name>A0A323UYG9_9RHOO</name>
<dbReference type="GO" id="GO:0046872">
    <property type="term" value="F:metal ion binding"/>
    <property type="evidence" value="ECO:0007669"/>
    <property type="project" value="UniProtKB-KW"/>
</dbReference>
<dbReference type="PROSITE" id="PS00198">
    <property type="entry name" value="4FE4S_FER_1"/>
    <property type="match status" value="2"/>
</dbReference>
<feature type="binding site" evidence="6">
    <location>
        <position position="51"/>
    </location>
    <ligand>
        <name>[4Fe-4S] cluster</name>
        <dbReference type="ChEBI" id="CHEBI:49883"/>
        <label>1</label>
    </ligand>
</feature>
<keyword evidence="5 6" id="KW-0411">Iron-sulfur</keyword>
<sequence length="182" mass="19727">MSSFSSRGCLLESASFSRRGFLRGRMRRVDPAQRPPWALDEALFLDRCTRCDACVKACPTRILVNGDGGFPRVDFAQGECTFCGECVRHCEPAALTPEAGEPWLLKAQIGAGCIAHQGVDCRVCGESCPTGAIRFRLQRGGVAQPDLNLERCNGCGACFAPCPTRAIEVKAGLKAMEQEERV</sequence>
<dbReference type="SUPFAM" id="SSF54862">
    <property type="entry name" value="4Fe-4S ferredoxins"/>
    <property type="match status" value="1"/>
</dbReference>
<evidence type="ECO:0000256" key="4">
    <source>
        <dbReference type="ARBA" id="ARBA00023004"/>
    </source>
</evidence>
<keyword evidence="9" id="KW-1185">Reference proteome</keyword>
<proteinExistence type="inferred from homology"/>
<comment type="function">
    <text evidence="6">Could be involved in the maturation of NapA, the catalytic subunit of the periplasmic nitrate reductase, before its export into the periplasm.</text>
</comment>
<evidence type="ECO:0000256" key="2">
    <source>
        <dbReference type="ARBA" id="ARBA00022723"/>
    </source>
</evidence>
<dbReference type="AlphaFoldDB" id="A0A323UYG9"/>
<evidence type="ECO:0000313" key="9">
    <source>
        <dbReference type="Proteomes" id="UP000248259"/>
    </source>
</evidence>
<evidence type="ECO:0000256" key="5">
    <source>
        <dbReference type="ARBA" id="ARBA00023014"/>
    </source>
</evidence>
<feature type="domain" description="4Fe-4S ferredoxin-type" evidence="7">
    <location>
        <begin position="69"/>
        <end position="100"/>
    </location>
</feature>
<feature type="binding site" evidence="6">
    <location>
        <position position="90"/>
    </location>
    <ligand>
        <name>[4Fe-4S] cluster</name>
        <dbReference type="ChEBI" id="CHEBI:49883"/>
        <label>2</label>
    </ligand>
</feature>
<dbReference type="OrthoDB" id="9808559at2"/>
<dbReference type="GO" id="GO:0051539">
    <property type="term" value="F:4 iron, 4 sulfur cluster binding"/>
    <property type="evidence" value="ECO:0007669"/>
    <property type="project" value="UniProtKB-UniRule"/>
</dbReference>
<feature type="binding site" evidence="6">
    <location>
        <position position="54"/>
    </location>
    <ligand>
        <name>[4Fe-4S] cluster</name>
        <dbReference type="ChEBI" id="CHEBI:49883"/>
        <label>1</label>
    </ligand>
</feature>
<evidence type="ECO:0000256" key="1">
    <source>
        <dbReference type="ARBA" id="ARBA00022485"/>
    </source>
</evidence>
<evidence type="ECO:0000313" key="8">
    <source>
        <dbReference type="EMBL" id="PZA16266.1"/>
    </source>
</evidence>
<feature type="binding site" evidence="6">
    <location>
        <position position="86"/>
    </location>
    <ligand>
        <name>[4Fe-4S] cluster</name>
        <dbReference type="ChEBI" id="CHEBI:49883"/>
        <label>2</label>
    </ligand>
</feature>
<comment type="subcellular location">
    <subcellularLocation>
        <location evidence="6">Cytoplasm</location>
    </subcellularLocation>
</comment>
<dbReference type="InterPro" id="IPR004496">
    <property type="entry name" value="NapF"/>
</dbReference>
<evidence type="ECO:0000256" key="6">
    <source>
        <dbReference type="HAMAP-Rule" id="MF_02201"/>
    </source>
</evidence>
<comment type="similarity">
    <text evidence="6">Belongs to the NapF family.</text>
</comment>
<feature type="binding site" evidence="6">
    <location>
        <position position="155"/>
    </location>
    <ligand>
        <name>[4Fe-4S] cluster</name>
        <dbReference type="ChEBI" id="CHEBI:49883"/>
        <label>3</label>
    </ligand>
</feature>
<keyword evidence="1 6" id="KW-0004">4Fe-4S</keyword>
<dbReference type="Pfam" id="PF12838">
    <property type="entry name" value="Fer4_7"/>
    <property type="match status" value="1"/>
</dbReference>
<dbReference type="EMBL" id="QKOE01000008">
    <property type="protein sequence ID" value="PZA16266.1"/>
    <property type="molecule type" value="Genomic_DNA"/>
</dbReference>
<feature type="binding site" evidence="6">
    <location>
        <position position="80"/>
    </location>
    <ligand>
        <name>[4Fe-4S] cluster</name>
        <dbReference type="ChEBI" id="CHEBI:49883"/>
        <label>2</label>
    </ligand>
</feature>
<dbReference type="InterPro" id="IPR017900">
    <property type="entry name" value="4Fe4S_Fe_S_CS"/>
</dbReference>
<keyword evidence="2 6" id="KW-0479">Metal-binding</keyword>
<keyword evidence="3 6" id="KW-0677">Repeat</keyword>
<dbReference type="Gene3D" id="3.30.70.20">
    <property type="match status" value="2"/>
</dbReference>
<keyword evidence="4 6" id="KW-0408">Iron</keyword>
<feature type="binding site" evidence="6">
    <location>
        <position position="58"/>
    </location>
    <ligand>
        <name>[4Fe-4S] cluster</name>
        <dbReference type="ChEBI" id="CHEBI:49883"/>
        <label>1</label>
    </ligand>
</feature>
<feature type="binding site" evidence="6">
    <location>
        <position position="158"/>
    </location>
    <ligand>
        <name>[4Fe-4S] cluster</name>
        <dbReference type="ChEBI" id="CHEBI:49883"/>
        <label>3</label>
    </ligand>
</feature>
<feature type="domain" description="4Fe-4S ferredoxin-type" evidence="7">
    <location>
        <begin position="35"/>
        <end position="68"/>
    </location>
</feature>
<dbReference type="Proteomes" id="UP000248259">
    <property type="component" value="Unassembled WGS sequence"/>
</dbReference>
<keyword evidence="6" id="KW-0963">Cytoplasm</keyword>
<comment type="cofactor">
    <cofactor evidence="6">
        <name>[4Fe-4S] cluster</name>
        <dbReference type="ChEBI" id="CHEBI:49883"/>
    </cofactor>
</comment>
<evidence type="ECO:0000259" key="7">
    <source>
        <dbReference type="PROSITE" id="PS51379"/>
    </source>
</evidence>
<protein>
    <recommendedName>
        <fullName evidence="6">Ferredoxin-type protein NapF</fullName>
    </recommendedName>
</protein>
<dbReference type="Pfam" id="PF13187">
    <property type="entry name" value="Fer4_9"/>
    <property type="match status" value="1"/>
</dbReference>
<feature type="binding site" evidence="6">
    <location>
        <position position="162"/>
    </location>
    <ligand>
        <name>[4Fe-4S] cluster</name>
        <dbReference type="ChEBI" id="CHEBI:49883"/>
        <label>3</label>
    </ligand>
</feature>
<feature type="domain" description="4Fe-4S ferredoxin-type" evidence="7">
    <location>
        <begin position="143"/>
        <end position="172"/>
    </location>
</feature>
<gene>
    <name evidence="6 8" type="primary">napF</name>
    <name evidence="8" type="ORF">DNK49_12810</name>
</gene>
<dbReference type="HAMAP" id="MF_02201">
    <property type="entry name" value="NapF"/>
    <property type="match status" value="1"/>
</dbReference>
<accession>A0A323UYG9</accession>
<organism evidence="8 9">
    <name type="scientific">Parazoarcus communis SWub3 = DSM 12120</name>
    <dbReference type="NCBI Taxonomy" id="1121029"/>
    <lineage>
        <taxon>Bacteria</taxon>
        <taxon>Pseudomonadati</taxon>
        <taxon>Pseudomonadota</taxon>
        <taxon>Betaproteobacteria</taxon>
        <taxon>Rhodocyclales</taxon>
        <taxon>Zoogloeaceae</taxon>
        <taxon>Parazoarcus</taxon>
    </lineage>
</organism>
<reference evidence="8 9" key="1">
    <citation type="submission" date="2018-06" db="EMBL/GenBank/DDBJ databases">
        <title>Azoarcus communis strain SWub3 genome.</title>
        <authorList>
            <person name="Zorraquino Salvo V."/>
            <person name="Toubiana D."/>
            <person name="Blumwald E."/>
        </authorList>
    </citation>
    <scope>NUCLEOTIDE SEQUENCE [LARGE SCALE GENOMIC DNA]</scope>
    <source>
        <strain evidence="8 9">SWub3</strain>
    </source>
</reference>
<feature type="binding site" evidence="6">
    <location>
        <position position="83"/>
    </location>
    <ligand>
        <name>[4Fe-4S] cluster</name>
        <dbReference type="ChEBI" id="CHEBI:49883"/>
        <label>2</label>
    </ligand>
</feature>
<feature type="binding site" evidence="6">
    <location>
        <position position="48"/>
    </location>
    <ligand>
        <name>[4Fe-4S] cluster</name>
        <dbReference type="ChEBI" id="CHEBI:49883"/>
        <label>1</label>
    </ligand>
</feature>
<feature type="binding site" evidence="6">
    <location>
        <position position="152"/>
    </location>
    <ligand>
        <name>[4Fe-4S] cluster</name>
        <dbReference type="ChEBI" id="CHEBI:49883"/>
        <label>3</label>
    </ligand>
</feature>
<dbReference type="NCBIfam" id="TIGR00402">
    <property type="entry name" value="napF"/>
    <property type="match status" value="1"/>
</dbReference>
<dbReference type="PANTHER" id="PTHR43122:SF1">
    <property type="entry name" value="IRON-SULFUR-BINDING PROTEIN"/>
    <property type="match status" value="1"/>
</dbReference>
<evidence type="ECO:0000256" key="3">
    <source>
        <dbReference type="ARBA" id="ARBA00022737"/>
    </source>
</evidence>